<feature type="non-terminal residue" evidence="1">
    <location>
        <position position="115"/>
    </location>
</feature>
<accession>A0ACC1K4P7</accession>
<dbReference type="EMBL" id="JANBUJ010000242">
    <property type="protein sequence ID" value="KAJ2773304.1"/>
    <property type="molecule type" value="Genomic_DNA"/>
</dbReference>
<proteinExistence type="predicted"/>
<protein>
    <submittedName>
        <fullName evidence="1">Uncharacterized protein</fullName>
    </submittedName>
</protein>
<reference evidence="1" key="1">
    <citation type="submission" date="2022-07" db="EMBL/GenBank/DDBJ databases">
        <title>Phylogenomic reconstructions and comparative analyses of Kickxellomycotina fungi.</title>
        <authorList>
            <person name="Reynolds N.K."/>
            <person name="Stajich J.E."/>
            <person name="Barry K."/>
            <person name="Grigoriev I.V."/>
            <person name="Crous P."/>
            <person name="Smith M.E."/>
        </authorList>
    </citation>
    <scope>NUCLEOTIDE SEQUENCE</scope>
    <source>
        <strain evidence="1">CBS 109366</strain>
    </source>
</reference>
<organism evidence="1 2">
    <name type="scientific">Coemansia nantahalensis</name>
    <dbReference type="NCBI Taxonomy" id="2789366"/>
    <lineage>
        <taxon>Eukaryota</taxon>
        <taxon>Fungi</taxon>
        <taxon>Fungi incertae sedis</taxon>
        <taxon>Zoopagomycota</taxon>
        <taxon>Kickxellomycotina</taxon>
        <taxon>Kickxellomycetes</taxon>
        <taxon>Kickxellales</taxon>
        <taxon>Kickxellaceae</taxon>
        <taxon>Coemansia</taxon>
    </lineage>
</organism>
<gene>
    <name evidence="1" type="ORF">IWQ57_001357</name>
</gene>
<dbReference type="Proteomes" id="UP001140234">
    <property type="component" value="Unassembled WGS sequence"/>
</dbReference>
<keyword evidence="2" id="KW-1185">Reference proteome</keyword>
<evidence type="ECO:0000313" key="1">
    <source>
        <dbReference type="EMBL" id="KAJ2773304.1"/>
    </source>
</evidence>
<comment type="caution">
    <text evidence="1">The sequence shown here is derived from an EMBL/GenBank/DDBJ whole genome shotgun (WGS) entry which is preliminary data.</text>
</comment>
<evidence type="ECO:0000313" key="2">
    <source>
        <dbReference type="Proteomes" id="UP001140234"/>
    </source>
</evidence>
<sequence length="115" mass="12605">MDADTLAGSQQPTESSAAGGRVAVATAKPMLGLPALDVTRVQRSQDEQLGTYRQLLEILAESERESAAAFPEQSKSLVAHIGALHRLKDDLQDVFTRIQSLKAHFRKEHAEAFDY</sequence>
<name>A0ACC1K4P7_9FUNG</name>